<comment type="caution">
    <text evidence="1">The sequence shown here is derived from an EMBL/GenBank/DDBJ whole genome shotgun (WGS) entry which is preliminary data.</text>
</comment>
<evidence type="ECO:0000313" key="1">
    <source>
        <dbReference type="EMBL" id="RDU70957.1"/>
    </source>
</evidence>
<organism evidence="1 2">
    <name type="scientific">Helicobacter brantae</name>
    <dbReference type="NCBI Taxonomy" id="375927"/>
    <lineage>
        <taxon>Bacteria</taxon>
        <taxon>Pseudomonadati</taxon>
        <taxon>Campylobacterota</taxon>
        <taxon>Epsilonproteobacteria</taxon>
        <taxon>Campylobacterales</taxon>
        <taxon>Helicobacteraceae</taxon>
        <taxon>Helicobacter</taxon>
    </lineage>
</organism>
<reference evidence="1 2" key="1">
    <citation type="submission" date="2018-04" db="EMBL/GenBank/DDBJ databases">
        <title>Novel Campyloabacter and Helicobacter Species and Strains.</title>
        <authorList>
            <person name="Mannion A.J."/>
            <person name="Shen Z."/>
            <person name="Fox J.G."/>
        </authorList>
    </citation>
    <scope>NUCLEOTIDE SEQUENCE [LARGE SCALE GENOMIC DNA]</scope>
    <source>
        <strain evidence="1 2">MIT 04-9366</strain>
    </source>
</reference>
<dbReference type="OrthoDB" id="5355820at2"/>
<keyword evidence="2" id="KW-1185">Reference proteome</keyword>
<evidence type="ECO:0000313" key="2">
    <source>
        <dbReference type="Proteomes" id="UP000257045"/>
    </source>
</evidence>
<dbReference type="Proteomes" id="UP000257045">
    <property type="component" value="Unassembled WGS sequence"/>
</dbReference>
<evidence type="ECO:0008006" key="3">
    <source>
        <dbReference type="Google" id="ProtNLM"/>
    </source>
</evidence>
<dbReference type="AlphaFoldDB" id="A0A3D8J0A9"/>
<protein>
    <recommendedName>
        <fullName evidence="3">CAAX protease</fullName>
    </recommendedName>
</protein>
<dbReference type="EMBL" id="NXLV01000005">
    <property type="protein sequence ID" value="RDU70957.1"/>
    <property type="molecule type" value="Genomic_DNA"/>
</dbReference>
<accession>A0A3D8J0A9</accession>
<gene>
    <name evidence="1" type="ORF">CQA58_04045</name>
</gene>
<proteinExistence type="predicted"/>
<sequence length="226" mass="26827">MVKISNDELKEFDKDIVAILSAERLEGYEGDLDKHFENLKLAQRIVKRLSILEIYLRNKLDYCLKCLVGEEWIKSEIALSIIKERGNISILQSHQILSSLMLGELIRLIDIYKVKHYMFDLKNMDFREYHWKNRNFFYIGKKKSHLSNVEKVNIALNLMRTIRNRAFHWENLLKTRTIKGVVFPRITHSEKNSTLGIMPDKILVFLDDLISTIDNEVIREYQKKEK</sequence>
<name>A0A3D8J0A9_9HELI</name>
<dbReference type="RefSeq" id="WP_115569446.1">
    <property type="nucleotide sequence ID" value="NZ_NXLV01000005.1"/>
</dbReference>